<dbReference type="Pfam" id="PF13487">
    <property type="entry name" value="HD_5"/>
    <property type="match status" value="1"/>
</dbReference>
<protein>
    <submittedName>
        <fullName evidence="2">HD-GYP domain-containing protein</fullName>
    </submittedName>
</protein>
<dbReference type="SUPFAM" id="SSF55781">
    <property type="entry name" value="GAF domain-like"/>
    <property type="match status" value="1"/>
</dbReference>
<dbReference type="Gene3D" id="3.30.450.40">
    <property type="match status" value="1"/>
</dbReference>
<dbReference type="EMBL" id="JAGQDG010000008">
    <property type="protein sequence ID" value="MBQ0937499.1"/>
    <property type="molecule type" value="Genomic_DNA"/>
</dbReference>
<sequence>MAELSLRDLDLPRYHRWWKRASPTATALVICDEQGLPVWSADDATSTQLAAALPQHHGGALRWRFEGGGLGVDALADGQRLAYRPVDASGRFVGWLVIPWSDAEHSTDMDAMAEALDDLATAMADELQLKADLNGMTAELAERYDELHLVYGVDEQVRRHGSQEVVIQSLLSSCANHLDVDVVAFVRPNKNQCISAMALSQPIHNLDLVLVEMRGDLYRFVQATRETLVMNDMADARRAYIFTDMPYKILACPVRCENHVDAMLVLLNHRHKPDFSNSDRRLADVLASQLTRLVQAMSMVQQLSDFTRQMAAALVEAVEAKDPYTRGHSERVHHLSMEIGRAMDIRDKDLENLYWGSLLHDVGKIGIPDAVLCKPARLTPDEYAFIMVHPERSYEILRHIDYLADAVPGARHHQEKWDGTGYPHGLKGERIPLHARIIAVADTYDSITSSRAYRAGRPHEDAMREIDRVSGTQLDPSVVAVFRQLCDTDPPPEWMSRFNIRRAPTTPAPASAHG</sequence>
<dbReference type="SMART" id="SM00471">
    <property type="entry name" value="HDc"/>
    <property type="match status" value="1"/>
</dbReference>
<gene>
    <name evidence="2" type="ORF">KAK11_19390</name>
</gene>
<dbReference type="SUPFAM" id="SSF109604">
    <property type="entry name" value="HD-domain/PDEase-like"/>
    <property type="match status" value="1"/>
</dbReference>
<dbReference type="Gene3D" id="1.10.3210.10">
    <property type="entry name" value="Hypothetical protein af1432"/>
    <property type="match status" value="1"/>
</dbReference>
<dbReference type="CDD" id="cd00077">
    <property type="entry name" value="HDc"/>
    <property type="match status" value="1"/>
</dbReference>
<dbReference type="InterPro" id="IPR037522">
    <property type="entry name" value="HD_GYP_dom"/>
</dbReference>
<evidence type="ECO:0000313" key="2">
    <source>
        <dbReference type="EMBL" id="MBQ0937499.1"/>
    </source>
</evidence>
<evidence type="ECO:0000259" key="1">
    <source>
        <dbReference type="PROSITE" id="PS51832"/>
    </source>
</evidence>
<dbReference type="PANTHER" id="PTHR43155">
    <property type="entry name" value="CYCLIC DI-GMP PHOSPHODIESTERASE PA4108-RELATED"/>
    <property type="match status" value="1"/>
</dbReference>
<dbReference type="RefSeq" id="WP_210811053.1">
    <property type="nucleotide sequence ID" value="NZ_JAGQDG010000008.1"/>
</dbReference>
<accession>A0ABS5E2F9</accession>
<name>A0ABS5E2F9_9BURK</name>
<dbReference type="InterPro" id="IPR029016">
    <property type="entry name" value="GAF-like_dom_sf"/>
</dbReference>
<comment type="caution">
    <text evidence="2">The sequence shown here is derived from an EMBL/GenBank/DDBJ whole genome shotgun (WGS) entry which is preliminary data.</text>
</comment>
<dbReference type="Proteomes" id="UP000672097">
    <property type="component" value="Unassembled WGS sequence"/>
</dbReference>
<organism evidence="2 3">
    <name type="scientific">Ideonella paludis</name>
    <dbReference type="NCBI Taxonomy" id="1233411"/>
    <lineage>
        <taxon>Bacteria</taxon>
        <taxon>Pseudomonadati</taxon>
        <taxon>Pseudomonadota</taxon>
        <taxon>Betaproteobacteria</taxon>
        <taxon>Burkholderiales</taxon>
        <taxon>Sphaerotilaceae</taxon>
        <taxon>Ideonella</taxon>
    </lineage>
</organism>
<dbReference type="InterPro" id="IPR003018">
    <property type="entry name" value="GAF"/>
</dbReference>
<reference evidence="2 3" key="1">
    <citation type="submission" date="2021-04" db="EMBL/GenBank/DDBJ databases">
        <title>The genome sequence of type strain Ideonella paludis KCTC 32238.</title>
        <authorList>
            <person name="Liu Y."/>
        </authorList>
    </citation>
    <scope>NUCLEOTIDE SEQUENCE [LARGE SCALE GENOMIC DNA]</scope>
    <source>
        <strain evidence="2 3">KCTC 32238</strain>
    </source>
</reference>
<dbReference type="Pfam" id="PF01590">
    <property type="entry name" value="GAF"/>
    <property type="match status" value="1"/>
</dbReference>
<dbReference type="InterPro" id="IPR003607">
    <property type="entry name" value="HD/PDEase_dom"/>
</dbReference>
<feature type="domain" description="HD-GYP" evidence="1">
    <location>
        <begin position="303"/>
        <end position="498"/>
    </location>
</feature>
<evidence type="ECO:0000313" key="3">
    <source>
        <dbReference type="Proteomes" id="UP000672097"/>
    </source>
</evidence>
<keyword evidence="3" id="KW-1185">Reference proteome</keyword>
<proteinExistence type="predicted"/>
<dbReference type="PROSITE" id="PS51832">
    <property type="entry name" value="HD_GYP"/>
    <property type="match status" value="1"/>
</dbReference>